<reference evidence="2" key="1">
    <citation type="journal article" date="2014" name="Int. J. Syst. Evol. Microbiol.">
        <title>Complete genome sequence of Corynebacterium casei LMG S-19264T (=DSM 44701T), isolated from a smear-ripened cheese.</title>
        <authorList>
            <consortium name="US DOE Joint Genome Institute (JGI-PGF)"/>
            <person name="Walter F."/>
            <person name="Albersmeier A."/>
            <person name="Kalinowski J."/>
            <person name="Ruckert C."/>
        </authorList>
    </citation>
    <scope>NUCLEOTIDE SEQUENCE</scope>
    <source>
        <strain evidence="2">CGMCC 1.15290</strain>
    </source>
</reference>
<dbReference type="RefSeq" id="WP_188957229.1">
    <property type="nucleotide sequence ID" value="NZ_BMIB01000005.1"/>
</dbReference>
<organism evidence="2 3">
    <name type="scientific">Filimonas zeae</name>
    <dbReference type="NCBI Taxonomy" id="1737353"/>
    <lineage>
        <taxon>Bacteria</taxon>
        <taxon>Pseudomonadati</taxon>
        <taxon>Bacteroidota</taxon>
        <taxon>Chitinophagia</taxon>
        <taxon>Chitinophagales</taxon>
        <taxon>Chitinophagaceae</taxon>
        <taxon>Filimonas</taxon>
    </lineage>
</organism>
<feature type="signal peptide" evidence="1">
    <location>
        <begin position="1"/>
        <end position="25"/>
    </location>
</feature>
<gene>
    <name evidence="2" type="ORF">GCM10011379_47900</name>
</gene>
<name>A0A917MYR3_9BACT</name>
<dbReference type="AlphaFoldDB" id="A0A917MYR3"/>
<protein>
    <submittedName>
        <fullName evidence="2">Uncharacterized protein</fullName>
    </submittedName>
</protein>
<proteinExistence type="predicted"/>
<dbReference type="EMBL" id="BMIB01000005">
    <property type="protein sequence ID" value="GGH79078.1"/>
    <property type="molecule type" value="Genomic_DNA"/>
</dbReference>
<evidence type="ECO:0000256" key="1">
    <source>
        <dbReference type="SAM" id="SignalP"/>
    </source>
</evidence>
<feature type="chain" id="PRO_5037617372" evidence="1">
    <location>
        <begin position="26"/>
        <end position="115"/>
    </location>
</feature>
<evidence type="ECO:0000313" key="2">
    <source>
        <dbReference type="EMBL" id="GGH79078.1"/>
    </source>
</evidence>
<keyword evidence="3" id="KW-1185">Reference proteome</keyword>
<evidence type="ECO:0000313" key="3">
    <source>
        <dbReference type="Proteomes" id="UP000627292"/>
    </source>
</evidence>
<keyword evidence="1" id="KW-0732">Signal</keyword>
<comment type="caution">
    <text evidence="2">The sequence shown here is derived from an EMBL/GenBank/DDBJ whole genome shotgun (WGS) entry which is preliminary data.</text>
</comment>
<dbReference type="Proteomes" id="UP000627292">
    <property type="component" value="Unassembled WGS sequence"/>
</dbReference>
<sequence>MTKKFAHIAVFIALFILGAGSVALASTSGSADDRLNKFSLKNLSKYSKSYSLSGLRPSGLNFTGSQEIMTIQRMDNALQTNSIVRMEKGNTTFVYPYKYKVRVPKFKTPTSPSFR</sequence>
<accession>A0A917MYR3</accession>
<reference evidence="2" key="2">
    <citation type="submission" date="2020-09" db="EMBL/GenBank/DDBJ databases">
        <authorList>
            <person name="Sun Q."/>
            <person name="Zhou Y."/>
        </authorList>
    </citation>
    <scope>NUCLEOTIDE SEQUENCE</scope>
    <source>
        <strain evidence="2">CGMCC 1.15290</strain>
    </source>
</reference>